<evidence type="ECO:0000313" key="9">
    <source>
        <dbReference type="Proteomes" id="UP000310017"/>
    </source>
</evidence>
<keyword evidence="4 8" id="KW-0808">Transferase</keyword>
<dbReference type="Proteomes" id="UP000310017">
    <property type="component" value="Chromosome"/>
</dbReference>
<protein>
    <submittedName>
        <fullName evidence="8">Lipid A biosynthesis acyltransferase</fullName>
    </submittedName>
</protein>
<keyword evidence="2" id="KW-1003">Cell membrane</keyword>
<accession>A0A5B7SS36</accession>
<dbReference type="KEGG" id="asag:FGM00_15625"/>
<dbReference type="GO" id="GO:0005886">
    <property type="term" value="C:plasma membrane"/>
    <property type="evidence" value="ECO:0007669"/>
    <property type="project" value="UniProtKB-SubCell"/>
</dbReference>
<name>A0A5B7SS36_9FLAO</name>
<dbReference type="Pfam" id="PF03279">
    <property type="entry name" value="Lip_A_acyltrans"/>
    <property type="match status" value="1"/>
</dbReference>
<dbReference type="OrthoDB" id="9808633at2"/>
<evidence type="ECO:0000313" key="8">
    <source>
        <dbReference type="EMBL" id="QCX01466.1"/>
    </source>
</evidence>
<dbReference type="GO" id="GO:0009247">
    <property type="term" value="P:glycolipid biosynthetic process"/>
    <property type="evidence" value="ECO:0007669"/>
    <property type="project" value="UniProtKB-ARBA"/>
</dbReference>
<dbReference type="GO" id="GO:0016746">
    <property type="term" value="F:acyltransferase activity"/>
    <property type="evidence" value="ECO:0007669"/>
    <property type="project" value="UniProtKB-KW"/>
</dbReference>
<gene>
    <name evidence="8" type="ORF">FGM00_15625</name>
</gene>
<evidence type="ECO:0000256" key="2">
    <source>
        <dbReference type="ARBA" id="ARBA00022475"/>
    </source>
</evidence>
<evidence type="ECO:0000256" key="1">
    <source>
        <dbReference type="ARBA" id="ARBA00004533"/>
    </source>
</evidence>
<comment type="subcellular location">
    <subcellularLocation>
        <location evidence="1">Cell inner membrane</location>
    </subcellularLocation>
</comment>
<evidence type="ECO:0000256" key="6">
    <source>
        <dbReference type="ARBA" id="ARBA00023315"/>
    </source>
</evidence>
<sequence length="297" mass="34831">MATEWEGKSRGTVLGYKIYIFFIKYLGLSASYFILHFVVLYFCLFSIKSSRAIYYYLRKRQGYSNIKAFFNIYASYYNFGQTLVDKATISAGFRDRFTYEFDGVQNIENLLKEKKGGILLSAHVGNFEVSEFFFDDEGFDMVDKISMVTWDQEHQAIKEYMESVTSKSNVKFILIKDDMSHIFEIHQALSNGELVVFTGDRYIEGTKFLEQELLGSTAKFPLGPYLLASRLKVPVLFVYVMKEPKKHYHLYARSIEVKRGDAAGLLKGYTESLEWILKKYPLQWFNYFDFWDDKKIR</sequence>
<evidence type="ECO:0000256" key="5">
    <source>
        <dbReference type="ARBA" id="ARBA00023136"/>
    </source>
</evidence>
<dbReference type="CDD" id="cd07984">
    <property type="entry name" value="LPLAT_LABLAT-like"/>
    <property type="match status" value="1"/>
</dbReference>
<dbReference type="AlphaFoldDB" id="A0A5B7SS36"/>
<keyword evidence="7" id="KW-1133">Transmembrane helix</keyword>
<keyword evidence="9" id="KW-1185">Reference proteome</keyword>
<evidence type="ECO:0000256" key="3">
    <source>
        <dbReference type="ARBA" id="ARBA00022519"/>
    </source>
</evidence>
<evidence type="ECO:0000256" key="4">
    <source>
        <dbReference type="ARBA" id="ARBA00022679"/>
    </source>
</evidence>
<keyword evidence="5 7" id="KW-0472">Membrane</keyword>
<dbReference type="EMBL" id="CP040710">
    <property type="protein sequence ID" value="QCX01466.1"/>
    <property type="molecule type" value="Genomic_DNA"/>
</dbReference>
<dbReference type="PANTHER" id="PTHR30606:SF10">
    <property type="entry name" value="PHOSPHATIDYLINOSITOL MANNOSIDE ACYLTRANSFERASE"/>
    <property type="match status" value="1"/>
</dbReference>
<keyword evidence="3" id="KW-0997">Cell inner membrane</keyword>
<proteinExistence type="predicted"/>
<dbReference type="InterPro" id="IPR004960">
    <property type="entry name" value="LipA_acyltrans"/>
</dbReference>
<keyword evidence="7" id="KW-0812">Transmembrane</keyword>
<keyword evidence="6 8" id="KW-0012">Acyltransferase</keyword>
<organism evidence="8 9">
    <name type="scientific">Aggregatimonas sangjinii</name>
    <dbReference type="NCBI Taxonomy" id="2583587"/>
    <lineage>
        <taxon>Bacteria</taxon>
        <taxon>Pseudomonadati</taxon>
        <taxon>Bacteroidota</taxon>
        <taxon>Flavobacteriia</taxon>
        <taxon>Flavobacteriales</taxon>
        <taxon>Flavobacteriaceae</taxon>
        <taxon>Aggregatimonas</taxon>
    </lineage>
</organism>
<feature type="transmembrane region" description="Helical" evidence="7">
    <location>
        <begin position="18"/>
        <end position="44"/>
    </location>
</feature>
<dbReference type="RefSeq" id="WP_138853803.1">
    <property type="nucleotide sequence ID" value="NZ_CP040710.1"/>
</dbReference>
<evidence type="ECO:0000256" key="7">
    <source>
        <dbReference type="SAM" id="Phobius"/>
    </source>
</evidence>
<dbReference type="PANTHER" id="PTHR30606">
    <property type="entry name" value="LIPID A BIOSYNTHESIS LAUROYL ACYLTRANSFERASE"/>
    <property type="match status" value="1"/>
</dbReference>
<reference evidence="8 9" key="1">
    <citation type="submission" date="2019-05" db="EMBL/GenBank/DDBJ databases">
        <title>Genome sequencing of F202Z8.</title>
        <authorList>
            <person name="Kwon Y.M."/>
        </authorList>
    </citation>
    <scope>NUCLEOTIDE SEQUENCE [LARGE SCALE GENOMIC DNA]</scope>
    <source>
        <strain evidence="8 9">F202Z8</strain>
    </source>
</reference>